<dbReference type="InterPro" id="IPR018772">
    <property type="entry name" value="Transcription_activator_HlyU"/>
</dbReference>
<evidence type="ECO:0000313" key="3">
    <source>
        <dbReference type="Proteomes" id="UP000201838"/>
    </source>
</evidence>
<dbReference type="Proteomes" id="UP000201838">
    <property type="component" value="Unassembled WGS sequence"/>
</dbReference>
<dbReference type="Pfam" id="PF10115">
    <property type="entry name" value="HlyU"/>
    <property type="match status" value="1"/>
</dbReference>
<dbReference type="AlphaFoldDB" id="A0A238J3I1"/>
<evidence type="ECO:0000313" key="2">
    <source>
        <dbReference type="EMBL" id="SMX24725.1"/>
    </source>
</evidence>
<name>A0A238J3I1_9RHOB</name>
<accession>A0A238J3I1</accession>
<proteinExistence type="predicted"/>
<dbReference type="OrthoDB" id="9800971at2"/>
<gene>
    <name evidence="2" type="ORF">BOA8489_02852</name>
</gene>
<dbReference type="EMBL" id="FXXQ01000010">
    <property type="protein sequence ID" value="SMX24725.1"/>
    <property type="molecule type" value="Genomic_DNA"/>
</dbReference>
<organism evidence="2 3">
    <name type="scientific">Boseongicola aestuarii</name>
    <dbReference type="NCBI Taxonomy" id="1470561"/>
    <lineage>
        <taxon>Bacteria</taxon>
        <taxon>Pseudomonadati</taxon>
        <taxon>Pseudomonadota</taxon>
        <taxon>Alphaproteobacteria</taxon>
        <taxon>Rhodobacterales</taxon>
        <taxon>Paracoccaceae</taxon>
        <taxon>Boseongicola</taxon>
    </lineage>
</organism>
<dbReference type="RefSeq" id="WP_093974890.1">
    <property type="nucleotide sequence ID" value="NZ_FXXQ01000010.1"/>
</dbReference>
<reference evidence="2 3" key="1">
    <citation type="submission" date="2017-05" db="EMBL/GenBank/DDBJ databases">
        <authorList>
            <person name="Song R."/>
            <person name="Chenine A.L."/>
            <person name="Ruprecht R.M."/>
        </authorList>
    </citation>
    <scope>NUCLEOTIDE SEQUENCE [LARGE SCALE GENOMIC DNA]</scope>
    <source>
        <strain evidence="2 3">CECT 8489</strain>
    </source>
</reference>
<sequence length="93" mass="10154">MSLLKKLFGGGASSKPAQKPETYKDFTITPEPMPADGQHRISAIITKEVNGEMKSHHLIRADTLMTPEAAAEAAFEKAKTLIDQQGDRLFNQG</sequence>
<keyword evidence="3" id="KW-1185">Reference proteome</keyword>
<feature type="region of interest" description="Disordered" evidence="1">
    <location>
        <begin position="1"/>
        <end position="36"/>
    </location>
</feature>
<protein>
    <submittedName>
        <fullName evidence="2">Transcriptional activator HlyU</fullName>
    </submittedName>
</protein>
<evidence type="ECO:0000256" key="1">
    <source>
        <dbReference type="SAM" id="MobiDB-lite"/>
    </source>
</evidence>